<evidence type="ECO:0000313" key="7">
    <source>
        <dbReference type="EMBL" id="KLL11198.1"/>
    </source>
</evidence>
<dbReference type="RefSeq" id="WP_047223380.1">
    <property type="nucleotide sequence ID" value="NZ_JWIO01000018.1"/>
</dbReference>
<evidence type="ECO:0000259" key="6">
    <source>
        <dbReference type="Pfam" id="PF02803"/>
    </source>
</evidence>
<sequence>MSAEAYIYEAVRTPRGKGKKGALHGTKPLDLVVGLIDEVKQRLPQLDPAYVDDVVLGVVSPIGDQGGDIAKAAAIAAGLPDTVGGIQVNRFCASGLEATNIAAQKVRSGWDRLVFAGGVESMSRVGILSDGGPLFNDPVTTYDHYFVPQGIGADLIATIEGFSREDVDAYAVRSQERADAAWRNGYFARSVVPVRDVNGVVILDHDEHRRPGSTVESLGGLKPSFEGLGRSGGFDAVALQKYHEVEKITHVHTGGNSSGIVDGASLLLIGGEQAGRDLGLTPRGRVVATAISGADPTIMLTGPKPATEKVLATAGLTLDDIDIFELNEAFASVVLKWISDLKIPEENVNVNGGAIAMGHPLGATGGMLVSTVLDELERRGQRRGLITLCIGGGMGVATIIERV</sequence>
<dbReference type="InterPro" id="IPR020616">
    <property type="entry name" value="Thiolase_N"/>
</dbReference>
<accession>A0ABR5F3B2</accession>
<dbReference type="InterPro" id="IPR002155">
    <property type="entry name" value="Thiolase"/>
</dbReference>
<keyword evidence="8" id="KW-1185">Reference proteome</keyword>
<dbReference type="Pfam" id="PF00108">
    <property type="entry name" value="Thiolase_N"/>
    <property type="match status" value="1"/>
</dbReference>
<dbReference type="CDD" id="cd00751">
    <property type="entry name" value="thiolase"/>
    <property type="match status" value="1"/>
</dbReference>
<dbReference type="PANTHER" id="PTHR43365:SF1">
    <property type="entry name" value="ACETYL-COA C-ACYLTRANSFERASE"/>
    <property type="match status" value="1"/>
</dbReference>
<feature type="domain" description="Thiolase N-terminal" evidence="5">
    <location>
        <begin position="6"/>
        <end position="229"/>
    </location>
</feature>
<dbReference type="PIRSF" id="PIRSF000429">
    <property type="entry name" value="Ac-CoA_Ac_transf"/>
    <property type="match status" value="1"/>
</dbReference>
<dbReference type="InterPro" id="IPR020613">
    <property type="entry name" value="Thiolase_CS"/>
</dbReference>
<feature type="domain" description="Thiolase C-terminal" evidence="6">
    <location>
        <begin position="281"/>
        <end position="402"/>
    </location>
</feature>
<dbReference type="SUPFAM" id="SSF53901">
    <property type="entry name" value="Thiolase-like"/>
    <property type="match status" value="2"/>
</dbReference>
<dbReference type="PANTHER" id="PTHR43365">
    <property type="entry name" value="BLR7806 PROTEIN"/>
    <property type="match status" value="1"/>
</dbReference>
<evidence type="ECO:0000256" key="4">
    <source>
        <dbReference type="RuleBase" id="RU003557"/>
    </source>
</evidence>
<dbReference type="NCBIfam" id="TIGR01930">
    <property type="entry name" value="AcCoA-C-Actrans"/>
    <property type="match status" value="1"/>
</dbReference>
<evidence type="ECO:0000256" key="2">
    <source>
        <dbReference type="ARBA" id="ARBA00022679"/>
    </source>
</evidence>
<evidence type="ECO:0000256" key="1">
    <source>
        <dbReference type="ARBA" id="ARBA00010982"/>
    </source>
</evidence>
<dbReference type="GO" id="GO:0003985">
    <property type="term" value="F:acetyl-CoA C-acetyltransferase activity"/>
    <property type="evidence" value="ECO:0007669"/>
    <property type="project" value="UniProtKB-EC"/>
</dbReference>
<comment type="caution">
    <text evidence="7">The sequence shown here is derived from an EMBL/GenBank/DDBJ whole genome shotgun (WGS) entry which is preliminary data.</text>
</comment>
<dbReference type="InterPro" id="IPR020617">
    <property type="entry name" value="Thiolase_C"/>
</dbReference>
<evidence type="ECO:0000256" key="3">
    <source>
        <dbReference type="ARBA" id="ARBA00023315"/>
    </source>
</evidence>
<comment type="similarity">
    <text evidence="1 4">Belongs to the thiolase-like superfamily. Thiolase family.</text>
</comment>
<proteinExistence type="inferred from homology"/>
<reference evidence="7 8" key="1">
    <citation type="submission" date="2014-12" db="EMBL/GenBank/DDBJ databases">
        <title>Frankia sp. BMG5.1 draft genome.</title>
        <authorList>
            <person name="Gtari M."/>
            <person name="Ghodhbane-Gtari F."/>
            <person name="Nouioui I."/>
            <person name="Ktari A."/>
            <person name="Hezbri K."/>
            <person name="Mimouni W."/>
            <person name="Sbissi I."/>
            <person name="Ayari A."/>
            <person name="Yamanaka T."/>
            <person name="Normand P."/>
            <person name="Tisa L.S."/>
            <person name="Boudabous A."/>
        </authorList>
    </citation>
    <scope>NUCLEOTIDE SEQUENCE [LARGE SCALE GENOMIC DNA]</scope>
    <source>
        <strain evidence="7 8">BMG5.1</strain>
    </source>
</reference>
<dbReference type="Proteomes" id="UP000035425">
    <property type="component" value="Unassembled WGS sequence"/>
</dbReference>
<protein>
    <submittedName>
        <fullName evidence="7">Acetyl-CoA acetyltransferase</fullName>
        <ecNumber evidence="7">2.3.1.9</ecNumber>
    </submittedName>
</protein>
<dbReference type="Pfam" id="PF02803">
    <property type="entry name" value="Thiolase_C"/>
    <property type="match status" value="1"/>
</dbReference>
<dbReference type="InterPro" id="IPR020610">
    <property type="entry name" value="Thiolase_AS"/>
</dbReference>
<keyword evidence="2 4" id="KW-0808">Transferase</keyword>
<dbReference type="NCBIfam" id="NF006090">
    <property type="entry name" value="PRK08242.1"/>
    <property type="match status" value="1"/>
</dbReference>
<dbReference type="EC" id="2.3.1.9" evidence="7"/>
<evidence type="ECO:0000259" key="5">
    <source>
        <dbReference type="Pfam" id="PF00108"/>
    </source>
</evidence>
<organism evidence="7 8">
    <name type="scientific">Protofrankia coriariae</name>
    <dbReference type="NCBI Taxonomy" id="1562887"/>
    <lineage>
        <taxon>Bacteria</taxon>
        <taxon>Bacillati</taxon>
        <taxon>Actinomycetota</taxon>
        <taxon>Actinomycetes</taxon>
        <taxon>Frankiales</taxon>
        <taxon>Frankiaceae</taxon>
        <taxon>Protofrankia</taxon>
    </lineage>
</organism>
<dbReference type="PROSITE" id="PS00099">
    <property type="entry name" value="THIOLASE_3"/>
    <property type="match status" value="1"/>
</dbReference>
<dbReference type="EMBL" id="JWIO01000018">
    <property type="protein sequence ID" value="KLL11198.1"/>
    <property type="molecule type" value="Genomic_DNA"/>
</dbReference>
<dbReference type="InterPro" id="IPR016039">
    <property type="entry name" value="Thiolase-like"/>
</dbReference>
<dbReference type="Gene3D" id="3.40.47.10">
    <property type="match status" value="2"/>
</dbReference>
<dbReference type="PROSITE" id="PS00737">
    <property type="entry name" value="THIOLASE_2"/>
    <property type="match status" value="1"/>
</dbReference>
<name>A0ABR5F3B2_9ACTN</name>
<evidence type="ECO:0000313" key="8">
    <source>
        <dbReference type="Proteomes" id="UP000035425"/>
    </source>
</evidence>
<gene>
    <name evidence="7" type="ORF">FrCorBMG51_13145</name>
</gene>
<keyword evidence="3 4" id="KW-0012">Acyltransferase</keyword>